<proteinExistence type="predicted"/>
<dbReference type="Proteomes" id="UP001217089">
    <property type="component" value="Unassembled WGS sequence"/>
</dbReference>
<evidence type="ECO:0008006" key="8">
    <source>
        <dbReference type="Google" id="ProtNLM"/>
    </source>
</evidence>
<evidence type="ECO:0000256" key="2">
    <source>
        <dbReference type="ARBA" id="ARBA00004496"/>
    </source>
</evidence>
<dbReference type="EMBL" id="JARBDR010000813">
    <property type="protein sequence ID" value="KAJ8306499.1"/>
    <property type="molecule type" value="Genomic_DNA"/>
</dbReference>
<dbReference type="Pfam" id="PF07004">
    <property type="entry name" value="SHIPPO-rpt"/>
    <property type="match status" value="3"/>
</dbReference>
<comment type="caution">
    <text evidence="6">The sequence shown here is derived from an EMBL/GenBank/DDBJ whole genome shotgun (WGS) entry which is preliminary data.</text>
</comment>
<keyword evidence="3" id="KW-0963">Cytoplasm</keyword>
<organism evidence="6 7">
    <name type="scientific">Tegillarca granosa</name>
    <name type="common">Malaysian cockle</name>
    <name type="synonym">Anadara granosa</name>
    <dbReference type="NCBI Taxonomy" id="220873"/>
    <lineage>
        <taxon>Eukaryota</taxon>
        <taxon>Metazoa</taxon>
        <taxon>Spiralia</taxon>
        <taxon>Lophotrochozoa</taxon>
        <taxon>Mollusca</taxon>
        <taxon>Bivalvia</taxon>
        <taxon>Autobranchia</taxon>
        <taxon>Pteriomorphia</taxon>
        <taxon>Arcoida</taxon>
        <taxon>Arcoidea</taxon>
        <taxon>Arcidae</taxon>
        <taxon>Tegillarca</taxon>
    </lineage>
</organism>
<sequence>MYVNFNILKFQNDHESLAKINKNTIVTDNADKKGFLGQAKRFKDVVAITESPGPGAYVGHGKMDSTSVSFSKKGTGGFASKSKKGLKYTITSAPGPGMYGLPSMIVTRKDFNRSTCTSNFHRPIANPTESKEKKPAPNQYEVLKSKFGKTNNVTAGHYDVKDDLLHESAKIPFSSFKSSSKRQMQPDPAPVPGPGAYKPNEAIDPAKKQLFPRKHYLCISAPAMPLPPTPPLPGPGSYEMVDFEGPPKHYMSSAAFVSTTSRWTGAVKNSEQPGPAHYRPTEATKQSFIYNAAGKWI</sequence>
<dbReference type="InterPro" id="IPR010736">
    <property type="entry name" value="SHIPPO-rpt"/>
</dbReference>
<evidence type="ECO:0000313" key="7">
    <source>
        <dbReference type="Proteomes" id="UP001217089"/>
    </source>
</evidence>
<reference evidence="6 7" key="1">
    <citation type="submission" date="2022-12" db="EMBL/GenBank/DDBJ databases">
        <title>Chromosome-level genome of Tegillarca granosa.</title>
        <authorList>
            <person name="Kim J."/>
        </authorList>
    </citation>
    <scope>NUCLEOTIDE SEQUENCE [LARGE SCALE GENOMIC DNA]</scope>
    <source>
        <strain evidence="6">Teg-2019</strain>
        <tissue evidence="6">Adductor muscle</tissue>
    </source>
</reference>
<name>A0ABQ9EMK0_TEGGR</name>
<dbReference type="PANTHER" id="PTHR35678:SF1">
    <property type="entry name" value="PROTEIN STPG4"/>
    <property type="match status" value="1"/>
</dbReference>
<evidence type="ECO:0000256" key="5">
    <source>
        <dbReference type="SAM" id="MobiDB-lite"/>
    </source>
</evidence>
<gene>
    <name evidence="6" type="ORF">KUTeg_017044</name>
</gene>
<accession>A0ABQ9EMK0</accession>
<evidence type="ECO:0000256" key="1">
    <source>
        <dbReference type="ARBA" id="ARBA00004123"/>
    </source>
</evidence>
<evidence type="ECO:0000256" key="3">
    <source>
        <dbReference type="ARBA" id="ARBA00022490"/>
    </source>
</evidence>
<evidence type="ECO:0000256" key="4">
    <source>
        <dbReference type="ARBA" id="ARBA00023242"/>
    </source>
</evidence>
<feature type="region of interest" description="Disordered" evidence="5">
    <location>
        <begin position="119"/>
        <end position="138"/>
    </location>
</feature>
<keyword evidence="4" id="KW-0539">Nucleus</keyword>
<evidence type="ECO:0000313" key="6">
    <source>
        <dbReference type="EMBL" id="KAJ8306499.1"/>
    </source>
</evidence>
<dbReference type="PANTHER" id="PTHR35678">
    <property type="entry name" value="PROTEIN STPG4"/>
    <property type="match status" value="1"/>
</dbReference>
<keyword evidence="7" id="KW-1185">Reference proteome</keyword>
<protein>
    <recommendedName>
        <fullName evidence="8">O(6)-methylguanine-induced apoptosis 2</fullName>
    </recommendedName>
</protein>
<comment type="subcellular location">
    <subcellularLocation>
        <location evidence="2">Cytoplasm</location>
    </subcellularLocation>
    <subcellularLocation>
        <location evidence="1">Nucleus</location>
    </subcellularLocation>
</comment>